<dbReference type="EMBL" id="LAZR01008210">
    <property type="protein sequence ID" value="KKM80261.1"/>
    <property type="molecule type" value="Genomic_DNA"/>
</dbReference>
<sequence length="83" mass="10107">MNTHWGVEWHSKNRLDGVQRYFMWENGEPLLFPTRQVARSYIAREYGYIRYRADLRREPHGWRMPQAVRVIVELSPYRNGGRE</sequence>
<comment type="caution">
    <text evidence="1">The sequence shown here is derived from an EMBL/GenBank/DDBJ whole genome shotgun (WGS) entry which is preliminary data.</text>
</comment>
<accession>A0A0F9KZZ8</accession>
<reference evidence="1" key="1">
    <citation type="journal article" date="2015" name="Nature">
        <title>Complex archaea that bridge the gap between prokaryotes and eukaryotes.</title>
        <authorList>
            <person name="Spang A."/>
            <person name="Saw J.H."/>
            <person name="Jorgensen S.L."/>
            <person name="Zaremba-Niedzwiedzka K."/>
            <person name="Martijn J."/>
            <person name="Lind A.E."/>
            <person name="van Eijk R."/>
            <person name="Schleper C."/>
            <person name="Guy L."/>
            <person name="Ettema T.J."/>
        </authorList>
    </citation>
    <scope>NUCLEOTIDE SEQUENCE</scope>
</reference>
<dbReference type="AlphaFoldDB" id="A0A0F9KZZ8"/>
<evidence type="ECO:0000313" key="1">
    <source>
        <dbReference type="EMBL" id="KKM80261.1"/>
    </source>
</evidence>
<protein>
    <submittedName>
        <fullName evidence="1">Uncharacterized protein</fullName>
    </submittedName>
</protein>
<name>A0A0F9KZZ8_9ZZZZ</name>
<proteinExistence type="predicted"/>
<organism evidence="1">
    <name type="scientific">marine sediment metagenome</name>
    <dbReference type="NCBI Taxonomy" id="412755"/>
    <lineage>
        <taxon>unclassified sequences</taxon>
        <taxon>metagenomes</taxon>
        <taxon>ecological metagenomes</taxon>
    </lineage>
</organism>
<gene>
    <name evidence="1" type="ORF">LCGC14_1341660</name>
</gene>